<dbReference type="SUPFAM" id="SSF56399">
    <property type="entry name" value="ADP-ribosylation"/>
    <property type="match status" value="1"/>
</dbReference>
<dbReference type="RefSeq" id="WP_188931979.1">
    <property type="nucleotide sequence ID" value="NZ_BMJC01000002.1"/>
</dbReference>
<evidence type="ECO:0000313" key="1">
    <source>
        <dbReference type="EMBL" id="GGB00657.1"/>
    </source>
</evidence>
<gene>
    <name evidence="1" type="ORF">GCM10011511_24930</name>
</gene>
<dbReference type="AlphaFoldDB" id="A0A8J2XT49"/>
<keyword evidence="2" id="KW-1185">Reference proteome</keyword>
<dbReference type="Proteomes" id="UP000607559">
    <property type="component" value="Unassembled WGS sequence"/>
</dbReference>
<reference evidence="1" key="1">
    <citation type="journal article" date="2014" name="Int. J. Syst. Evol. Microbiol.">
        <title>Complete genome sequence of Corynebacterium casei LMG S-19264T (=DSM 44701T), isolated from a smear-ripened cheese.</title>
        <authorList>
            <consortium name="US DOE Joint Genome Institute (JGI-PGF)"/>
            <person name="Walter F."/>
            <person name="Albersmeier A."/>
            <person name="Kalinowski J."/>
            <person name="Ruckert C."/>
        </authorList>
    </citation>
    <scope>NUCLEOTIDE SEQUENCE</scope>
    <source>
        <strain evidence="1">CGMCC 1.15448</strain>
    </source>
</reference>
<dbReference type="EMBL" id="BMJC01000002">
    <property type="protein sequence ID" value="GGB00657.1"/>
    <property type="molecule type" value="Genomic_DNA"/>
</dbReference>
<protein>
    <submittedName>
        <fullName evidence="1">Uncharacterized protein</fullName>
    </submittedName>
</protein>
<sequence length="204" mass="23280">MSYHQPFQITGFHSCDRELGLRLLNGSDELRPSNNPWDWLGPGVYFWEQNPYRALSYAEEAAQKHQKFAGHIKNPFVVGAIIELGNCLNLIEPHSINILKKAHAELSAAAQKTGERLPINKGANRQLDCAVIKYLHQTNQKRGLPIYDTIRSPFHEGGPIYAGANFTDRLHIEICVLNPQRIKGYFLPRPVEIFNPYLHNERRA</sequence>
<organism evidence="1 2">
    <name type="scientific">Puia dinghuensis</name>
    <dbReference type="NCBI Taxonomy" id="1792502"/>
    <lineage>
        <taxon>Bacteria</taxon>
        <taxon>Pseudomonadati</taxon>
        <taxon>Bacteroidota</taxon>
        <taxon>Chitinophagia</taxon>
        <taxon>Chitinophagales</taxon>
        <taxon>Chitinophagaceae</taxon>
        <taxon>Puia</taxon>
    </lineage>
</organism>
<evidence type="ECO:0000313" key="2">
    <source>
        <dbReference type="Proteomes" id="UP000607559"/>
    </source>
</evidence>
<accession>A0A8J2XT49</accession>
<comment type="caution">
    <text evidence="1">The sequence shown here is derived from an EMBL/GenBank/DDBJ whole genome shotgun (WGS) entry which is preliminary data.</text>
</comment>
<proteinExistence type="predicted"/>
<reference evidence="1" key="2">
    <citation type="submission" date="2020-09" db="EMBL/GenBank/DDBJ databases">
        <authorList>
            <person name="Sun Q."/>
            <person name="Zhou Y."/>
        </authorList>
    </citation>
    <scope>NUCLEOTIDE SEQUENCE</scope>
    <source>
        <strain evidence="1">CGMCC 1.15448</strain>
    </source>
</reference>
<name>A0A8J2XT49_9BACT</name>